<dbReference type="GO" id="GO:0004325">
    <property type="term" value="F:ferrochelatase activity"/>
    <property type="evidence" value="ECO:0007669"/>
    <property type="project" value="InterPro"/>
</dbReference>
<evidence type="ECO:0000256" key="3">
    <source>
        <dbReference type="ARBA" id="ARBA00023133"/>
    </source>
</evidence>
<accession>A0A1D2VII9</accession>
<dbReference type="InterPro" id="IPR033659">
    <property type="entry name" value="Ferrochelatase_N"/>
</dbReference>
<dbReference type="GO" id="GO:0005739">
    <property type="term" value="C:mitochondrion"/>
    <property type="evidence" value="ECO:0007669"/>
    <property type="project" value="TreeGrafter"/>
</dbReference>
<evidence type="ECO:0000256" key="2">
    <source>
        <dbReference type="ARBA" id="ARBA00023004"/>
    </source>
</evidence>
<keyword evidence="8" id="KW-1185">Reference proteome</keyword>
<dbReference type="CDD" id="cd03411">
    <property type="entry name" value="Ferrochelatase_N"/>
    <property type="match status" value="1"/>
</dbReference>
<evidence type="ECO:0000256" key="4">
    <source>
        <dbReference type="ARBA" id="ARBA00023239"/>
    </source>
</evidence>
<dbReference type="InterPro" id="IPR033644">
    <property type="entry name" value="Ferrochelatase_C"/>
</dbReference>
<dbReference type="RefSeq" id="XP_020047647.1">
    <property type="nucleotide sequence ID" value="XM_020193034.1"/>
</dbReference>
<dbReference type="GO" id="GO:0006783">
    <property type="term" value="P:heme biosynthetic process"/>
    <property type="evidence" value="ECO:0007669"/>
    <property type="project" value="UniProtKB-KW"/>
</dbReference>
<protein>
    <submittedName>
        <fullName evidence="7">Chelatase</fullName>
    </submittedName>
</protein>
<dbReference type="Pfam" id="PF00762">
    <property type="entry name" value="Ferrochelatase"/>
    <property type="match status" value="1"/>
</dbReference>
<name>A0A1D2VII9_9ASCO</name>
<sequence>MFAGSALNSSLENVYSTSPTLYHDNQEKSGTAIVMYGMGEPFDLSETHDFIYRMITDTNMKSKWNFLKPLIGKVVADIYTKKLNKIYEAIGGGSPLYQISLDQCSQICTLLDKIHPSTSPHLPYIFHRYTNPLPDHVLQNLITDNVKSAVALSHSPQFFYPLAGSCINEIYRQSRVFDPTNSISWSLIERWPTAMAKTFAKNINEKLTDFKIQFNLKSTNNILIVFSGHCINTKIVNEGDPYEAEVGASVQAVMEELNFSNPYRLCWQSGPSKESSDYLGPITKPFIQKFNESDFYDGIILVPISFSSDHSETLYEIDIELVQSLKKPERFKRVESLNCDSLFLDSMAEIISDHLDGLENGQGFNGNKKRYGNQLELDYKIYKPRTNDCFDQPSDFFKPL</sequence>
<keyword evidence="5" id="KW-0627">Porphyrin biosynthesis</keyword>
<dbReference type="InterPro" id="IPR001015">
    <property type="entry name" value="Ferrochelatase"/>
</dbReference>
<keyword evidence="3" id="KW-0350">Heme biosynthesis</keyword>
<dbReference type="EMBL" id="KV454479">
    <property type="protein sequence ID" value="ODV61340.1"/>
    <property type="molecule type" value="Genomic_DNA"/>
</dbReference>
<comment type="similarity">
    <text evidence="6">Belongs to the ferrochelatase family.</text>
</comment>
<dbReference type="PANTHER" id="PTHR11108">
    <property type="entry name" value="FERROCHELATASE"/>
    <property type="match status" value="1"/>
</dbReference>
<dbReference type="SUPFAM" id="SSF53800">
    <property type="entry name" value="Chelatase"/>
    <property type="match status" value="1"/>
</dbReference>
<dbReference type="PANTHER" id="PTHR11108:SF1">
    <property type="entry name" value="FERROCHELATASE, MITOCHONDRIAL"/>
    <property type="match status" value="1"/>
</dbReference>
<dbReference type="GeneID" id="30966670"/>
<evidence type="ECO:0000256" key="5">
    <source>
        <dbReference type="ARBA" id="ARBA00023244"/>
    </source>
</evidence>
<dbReference type="OrthoDB" id="1323at2759"/>
<evidence type="ECO:0000313" key="8">
    <source>
        <dbReference type="Proteomes" id="UP000095038"/>
    </source>
</evidence>
<dbReference type="Proteomes" id="UP000095038">
    <property type="component" value="Unassembled WGS sequence"/>
</dbReference>
<dbReference type="InParanoid" id="A0A1D2VII9"/>
<gene>
    <name evidence="7" type="ORF">ASCRUDRAFT_75366</name>
</gene>
<dbReference type="UniPathway" id="UPA00252"/>
<evidence type="ECO:0000256" key="6">
    <source>
        <dbReference type="RuleBase" id="RU004185"/>
    </source>
</evidence>
<comment type="pathway">
    <text evidence="1">Porphyrin-containing compound metabolism; protoheme biosynthesis.</text>
</comment>
<dbReference type="NCBIfam" id="TIGR00109">
    <property type="entry name" value="hemH"/>
    <property type="match status" value="1"/>
</dbReference>
<keyword evidence="4" id="KW-0456">Lyase</keyword>
<evidence type="ECO:0000313" key="7">
    <source>
        <dbReference type="EMBL" id="ODV61340.1"/>
    </source>
</evidence>
<organism evidence="7 8">
    <name type="scientific">Ascoidea rubescens DSM 1968</name>
    <dbReference type="NCBI Taxonomy" id="1344418"/>
    <lineage>
        <taxon>Eukaryota</taxon>
        <taxon>Fungi</taxon>
        <taxon>Dikarya</taxon>
        <taxon>Ascomycota</taxon>
        <taxon>Saccharomycotina</taxon>
        <taxon>Saccharomycetes</taxon>
        <taxon>Ascoideaceae</taxon>
        <taxon>Ascoidea</taxon>
    </lineage>
</organism>
<reference evidence="8" key="1">
    <citation type="submission" date="2016-05" db="EMBL/GenBank/DDBJ databases">
        <title>Comparative genomics of biotechnologically important yeasts.</title>
        <authorList>
            <consortium name="DOE Joint Genome Institute"/>
            <person name="Riley R."/>
            <person name="Haridas S."/>
            <person name="Wolfe K.H."/>
            <person name="Lopes M.R."/>
            <person name="Hittinger C.T."/>
            <person name="Goker M."/>
            <person name="Salamov A."/>
            <person name="Wisecaver J."/>
            <person name="Long T.M."/>
            <person name="Aerts A.L."/>
            <person name="Barry K."/>
            <person name="Choi C."/>
            <person name="Clum A."/>
            <person name="Coughlan A.Y."/>
            <person name="Deshpande S."/>
            <person name="Douglass A.P."/>
            <person name="Hanson S.J."/>
            <person name="Klenk H.-P."/>
            <person name="Labutti K."/>
            <person name="Lapidus A."/>
            <person name="Lindquist E."/>
            <person name="Lipzen A."/>
            <person name="Meier-Kolthoff J.P."/>
            <person name="Ohm R.A."/>
            <person name="Otillar R.P."/>
            <person name="Pangilinan J."/>
            <person name="Peng Y."/>
            <person name="Rokas A."/>
            <person name="Rosa C.A."/>
            <person name="Scheuner C."/>
            <person name="Sibirny A.A."/>
            <person name="Slot J.C."/>
            <person name="Stielow J.B."/>
            <person name="Sun H."/>
            <person name="Kurtzman C.P."/>
            <person name="Blackwell M."/>
            <person name="Grigoriev I.V."/>
            <person name="Jeffries T.W."/>
        </authorList>
    </citation>
    <scope>NUCLEOTIDE SEQUENCE [LARGE SCALE GENOMIC DNA]</scope>
    <source>
        <strain evidence="8">DSM 1968</strain>
    </source>
</reference>
<evidence type="ECO:0000256" key="1">
    <source>
        <dbReference type="ARBA" id="ARBA00004744"/>
    </source>
</evidence>
<keyword evidence="2" id="KW-0408">Iron</keyword>
<dbReference type="CDD" id="cd00419">
    <property type="entry name" value="Ferrochelatase_C"/>
    <property type="match status" value="1"/>
</dbReference>
<dbReference type="Gene3D" id="3.40.50.1400">
    <property type="match status" value="2"/>
</dbReference>
<proteinExistence type="inferred from homology"/>
<dbReference type="STRING" id="1344418.A0A1D2VII9"/>
<dbReference type="AlphaFoldDB" id="A0A1D2VII9"/>